<feature type="signal peptide" evidence="1">
    <location>
        <begin position="1"/>
        <end position="20"/>
    </location>
</feature>
<organism evidence="2 3">
    <name type="scientific">Porites lobata</name>
    <dbReference type="NCBI Taxonomy" id="104759"/>
    <lineage>
        <taxon>Eukaryota</taxon>
        <taxon>Metazoa</taxon>
        <taxon>Cnidaria</taxon>
        <taxon>Anthozoa</taxon>
        <taxon>Hexacorallia</taxon>
        <taxon>Scleractinia</taxon>
        <taxon>Fungiina</taxon>
        <taxon>Poritidae</taxon>
        <taxon>Porites</taxon>
    </lineage>
</organism>
<sequence>MKIIIVWSCLVAVLLEPCTSDMYLHFPPGSNNRLNGNQDNVRNANRLYDSQNNGKCGYNVGDKLDSNPGDNIQEFRQLPMEFYMSGCDAKAKSEVEIMWTNQHGTGPKTDDRVETQVILQYMCQAYPEGKMTTNDVNREFQYHTIRNGQTLTTQGFANGARENAYIRKDRGLHEPANYYQAYFRRERNKGLFTADQKLKGVLPIYTRQNAAGTRRGLEVPEERDYYPYWGPTPWKDIAIMVSDKKTEQLMKDYVSSPHYGHKYMCIMPTTLTGNANCPLTNENRPAKKCVAKYITAEACKAGGGQWTKFITNIAEKTAGVLSTCRGEGDMKIARGIPYEPHKLSQGADQKQQYVLLHKPPDVIYAPSTVVNHNGINMEGKFSSYKWKVPCFPSNTTQRCVIRIRYNITTDDVPREFDASNNGNVTNDPKTKATDGKTDLQLALNTAQVGRTFQDRSHVILLKPRHSLPLKFQNRNIYYIGGMGKRGNIVQTYPAMEYRFTPERISVTTEDLVCFVWSGSNNNQNNDGEGRARTDRTNVCWVKEGCSSLKPKACSSLPLEVVDHVEKFNADKLNFHFNTGCYTGDPKKLQAQLDNAPASCNPPCFRITKPGEYCYMSTRNNNFSNRRHMGQITVTAPNAHHFHESHTQSISESIISLFKYILIVVLCSCLLSVLFEPCTSDIYFHFPPGSNNRLNGNGVNRRNARRLFDSQNNGKAGYNVGDSMDHYDGNRGDNISEFRQLPMEFYMSGCDEKAKTEVEIMWTNQHGTGPKTDDRVESQVILQYMCQPYPKGKMASDDVNTEFEYHTIRNGQERNTQNFRNRKSENSFIRKDLGLHEPLNYYQAYFRRERNKGLFTADRRLRRDQATRTRQNSRGTRRGLEVPEERDYYPYWGPTPWNDIAIMVSNNKTLDLMKRYIESSEYWQKYMCIMPTRSRGNQICPNDLSNAPAKKCVAKHITAESCEAVRGREWKKFITNFIEKNAENLTRCLGQGDMRLVKGVPYEPHKLSQGSDQEEQFVLLQKRPEVIFAPSTVVNQNGMNMEGKFSSFKWKVPFFPSNVKQRCVLRIRYNITSADVPREFSAKDNQKLKNDPTTLAVDGNTTLQLALNTAQVGRTFQDRTHVILLKPRTLLPAKYQNSKIVYIGGMGKRGNIVQTYPAMEYRFTPERISVTTDDVLCFVWSGSNNNRRNQAGEGKDRTDRTNVCWVKEGCSSLKPENCSSLPLEVVDHVDEFDANKLNLHLNKGCYTGDNLQAQLDNAPASCNPPCFRITKPGEYCYMSTRNNNFSNRRHMGQITVTQALFYCVFVFQQTMKTIFIWGCLMAAIFAPCSSDIYLHFPPGSNNRLNGNQDNVRNANRLFDSQNNGKAGYNVGDKLNSNPGDNIQEFRQLPMEFYMGGCDKKAKTEMEIMWTNQHGTGPKPDDRVESQVILQYMCQPYPKGKMTTNDVNREFEYHTIRNGQTINTQRFVNGARENSFIRRDFGLHEPLNYYQAYFRRERNKGLFTADQKLKGDLPIYTRQNPAGTRRGLEVPEERDYYPYWGPTPWNDIAIMVSDNKTLNLMKNHVNSPQYGQKYLCIMPSTLGKQTCPRNHDNKLAEKCVAKYITAKLCKAAGGIWKKFITNYVEKTAGILSTCHDQGDMKLARGVPYEPHKLSQGADQKKQFVLLQKRPDVIYAPSTVVNHNGINMEGKFSSYKWKVPCFPTNTTQRCVLRIRYNITSDDVPREFNASDNARVKNNPKTKAVDGKTDLQLALNTAQVGRTFQDRSHVIILKPRSLLPAKYQHSNIYYIGGMGKRGNIVQVYPAMEYRFTPERISVTTKDVICFVWSGSNNNPNNRDGQGRARTDRTNVCWVKEGCSSLKPKACSSLPLDVVDHVDRQFDAKELNLHLNTGCYTGDKLQAQLDNAPASCNPPCFRITKPGEYCYMSTRNNNFSNRRHMGQITVTQGALSSVGNEEHFRLELPDGCSYRTLLNNGKAGYNVGDKLDSNPGDNIPEIRQLPMEFYMGGCHEKAKTEVDIMWTNQHGTGPKTDDRVESQVILQYMCQPYSEEKMTSADVNIAFDYHTVRNGQTLTQQAFAPNGARENAYIRKDRGLHEPLSYYQAYFRRERNKGLFTADQKLKGDLPIYTRQNPGGTRRGLEVPEERDYYPYWGPTPWNDIAVLVSDKKTLELMEKHFNNSHYGYKHMCIMPSTLPENLHCPREHTNHIAQQCVAKYITANTCKAAGGRWTKFITNIVERTSGILSTCHAMGDMKLKRGIPYQPHKVSQGADEPVQYVLVQKPPDVIYAPSTVVNHNGINMEGKFSSYKWKVPCFPTNTTQRCVLRIRYNITSDDVSREFNVKDNGKVKNNPKTKATDGQTDLQLALNTAQVGRTFQDRSHVFLLKPRNLLPEKYQQSNIRYIFGMGKRGNIVQAYPAMEYRFFPERVSVTTDDLVCFVWSGSNNNPNNAGEGRARTDRTNVCWVKEGCSSLQPKACSSLPLEVVDYVDEFDSKKLNLYLNTGCYTGDPKRLQAQLDNAPASCNPPCFRIKKPGEYCYMSTRNNNFSNRRHMGQITVTEPPE</sequence>
<proteinExistence type="predicted"/>
<feature type="chain" id="PRO_5045280777" description="Protein DD3-3" evidence="1">
    <location>
        <begin position="21"/>
        <end position="2557"/>
    </location>
</feature>
<dbReference type="PANTHER" id="PTHR35170">
    <property type="entry name" value="PROTEIN DD3-3"/>
    <property type="match status" value="1"/>
</dbReference>
<dbReference type="PANTHER" id="PTHR35170:SF2">
    <property type="entry name" value="PROTEIN DD3-3"/>
    <property type="match status" value="1"/>
</dbReference>
<dbReference type="EMBL" id="CALNXK010000039">
    <property type="protein sequence ID" value="CAH3124117.1"/>
    <property type="molecule type" value="Genomic_DNA"/>
</dbReference>
<evidence type="ECO:0000313" key="3">
    <source>
        <dbReference type="Proteomes" id="UP001159405"/>
    </source>
</evidence>
<protein>
    <recommendedName>
        <fullName evidence="4">Protein DD3-3</fullName>
    </recommendedName>
</protein>
<evidence type="ECO:0000313" key="2">
    <source>
        <dbReference type="EMBL" id="CAH3124117.1"/>
    </source>
</evidence>
<evidence type="ECO:0008006" key="4">
    <source>
        <dbReference type="Google" id="ProtNLM"/>
    </source>
</evidence>
<evidence type="ECO:0000256" key="1">
    <source>
        <dbReference type="SAM" id="SignalP"/>
    </source>
</evidence>
<gene>
    <name evidence="2" type="ORF">PLOB_00030421</name>
</gene>
<reference evidence="2 3" key="1">
    <citation type="submission" date="2022-05" db="EMBL/GenBank/DDBJ databases">
        <authorList>
            <consortium name="Genoscope - CEA"/>
            <person name="William W."/>
        </authorList>
    </citation>
    <scope>NUCLEOTIDE SEQUENCE [LARGE SCALE GENOMIC DNA]</scope>
</reference>
<dbReference type="InterPro" id="IPR053320">
    <property type="entry name" value="Protein_DD3-3_O-glyco"/>
</dbReference>
<dbReference type="Proteomes" id="UP001159405">
    <property type="component" value="Unassembled WGS sequence"/>
</dbReference>
<name>A0ABN8NVT4_9CNID</name>
<comment type="caution">
    <text evidence="2">The sequence shown here is derived from an EMBL/GenBank/DDBJ whole genome shotgun (WGS) entry which is preliminary data.</text>
</comment>
<accession>A0ABN8NVT4</accession>
<keyword evidence="1" id="KW-0732">Signal</keyword>
<keyword evidence="3" id="KW-1185">Reference proteome</keyword>